<proteinExistence type="predicted"/>
<dbReference type="Proteomes" id="UP001060070">
    <property type="component" value="Chromosome"/>
</dbReference>
<name>A0AB38TDE1_9HYPH</name>
<protein>
    <recommendedName>
        <fullName evidence="3">ATP-binding protein</fullName>
    </recommendedName>
</protein>
<evidence type="ECO:0000313" key="2">
    <source>
        <dbReference type="Proteomes" id="UP001060070"/>
    </source>
</evidence>
<dbReference type="AlphaFoldDB" id="A0AB38TDE1"/>
<gene>
    <name evidence="1" type="ORF">LRP29_06140</name>
</gene>
<dbReference type="Pfam" id="PF24389">
    <property type="entry name" value="ORC-CDC6-like"/>
    <property type="match status" value="1"/>
</dbReference>
<evidence type="ECO:0000313" key="1">
    <source>
        <dbReference type="EMBL" id="UTU53026.1"/>
    </source>
</evidence>
<evidence type="ECO:0008006" key="3">
    <source>
        <dbReference type="Google" id="ProtNLM"/>
    </source>
</evidence>
<sequence length="688" mass="78178">MQNPFGPNRIEYESRPILWFSQKSALISAAAKPVFVAGTRGSGKTSILRSLSTVHILEDKSLADQVGKLGWYGVFFQLNETFSPLIDNAVLNLIPERIRFDTAAVIPRQFVIFSHYLELKIVERLLESIGQLRRDGHLKYRASEDRDVALALHREVLHFIPQPARLDFFSIDELRGRITRYVDECFNAFFFAADAVATGFRATDPGAIINKVATAITPLLNGPSFAGDRAPFFKILIDDCEALTPLQQQFLNTLVRKTRGNVKWVLAYIGGLYDTIRTIIPGQSLSNADRDVENLDSVDPREFATLCENVSSLRLYYALPDHLRSDLERNDALSAFSLKNRLGRLSVNDIIERVIISGHSEGREELVALADAAREFLSVNLRTADQQQFLLDRKARPYAEGLALALMNPEIKRRPMSKADASNLKRSIARKQGWAFLKACQMLRLHDYPYVGHQIITSLSDVCIRDFLDIMGEIFRRSVPSSSDPRKLVEFINSDLQIHLEQQRQAVNAASQRKLDGLQALSHPYEEESVRMVRALGYLTARLQTEFAEENALGTTERGIFRVDLKEMRSLVNRLEQPSGKLDEVLRRAERDGFIREVSAAGNFEVDRADPASKEMMIRLHRRFAPYFGFSYRGPYEINTIPAARMVDLLFTRHRLPEDWADSVFKELVARPALKTEFQHSLFESDLE</sequence>
<organism evidence="1 2">
    <name type="scientific">Mesorhizobium ciceri</name>
    <dbReference type="NCBI Taxonomy" id="39645"/>
    <lineage>
        <taxon>Bacteria</taxon>
        <taxon>Pseudomonadati</taxon>
        <taxon>Pseudomonadota</taxon>
        <taxon>Alphaproteobacteria</taxon>
        <taxon>Hyphomicrobiales</taxon>
        <taxon>Phyllobacteriaceae</taxon>
        <taxon>Mesorhizobium</taxon>
    </lineage>
</organism>
<dbReference type="RefSeq" id="WP_024504265.1">
    <property type="nucleotide sequence ID" value="NZ_CP088147.1"/>
</dbReference>
<keyword evidence="2" id="KW-1185">Reference proteome</keyword>
<accession>A0AB38TDE1</accession>
<dbReference type="InterPro" id="IPR056955">
    <property type="entry name" value="ORC-CDC6-like"/>
</dbReference>
<reference evidence="1 2" key="1">
    <citation type="journal article" date="2022" name="Microbiol. Resour. Announc.">
        <title>Complete Genome Sequence of Mesorhizobium ciceri Strain R30, a Rhizobium Used as a Commercial Inoculant for Chickpea in Argentina.</title>
        <authorList>
            <person name="Foresto E."/>
            <person name="Revale S."/>
            <person name="Primo E."/>
            <person name="Nievas F."/>
            <person name="Carezzano E."/>
            <person name="Puente M."/>
            <person name="Alzari P."/>
            <person name="Mart M."/>
            <person name="Ben-Assaya M."/>
            <person name="Mornico D."/>
            <person name="Santoro M."/>
            <person name="Mart F."/>
            <person name="Giordano W."/>
            <person name="Bogino P."/>
        </authorList>
    </citation>
    <scope>NUCLEOTIDE SEQUENCE [LARGE SCALE GENOMIC DNA]</scope>
    <source>
        <strain evidence="1 2">R30</strain>
    </source>
</reference>
<dbReference type="EMBL" id="CP088147">
    <property type="protein sequence ID" value="UTU53026.1"/>
    <property type="molecule type" value="Genomic_DNA"/>
</dbReference>